<organism evidence="2 3">
    <name type="scientific">Tribolium castaneum</name>
    <name type="common">Red flour beetle</name>
    <dbReference type="NCBI Taxonomy" id="7070"/>
    <lineage>
        <taxon>Eukaryota</taxon>
        <taxon>Metazoa</taxon>
        <taxon>Ecdysozoa</taxon>
        <taxon>Arthropoda</taxon>
        <taxon>Hexapoda</taxon>
        <taxon>Insecta</taxon>
        <taxon>Pterygota</taxon>
        <taxon>Neoptera</taxon>
        <taxon>Endopterygota</taxon>
        <taxon>Coleoptera</taxon>
        <taxon>Polyphaga</taxon>
        <taxon>Cucujiformia</taxon>
        <taxon>Tenebrionidae</taxon>
        <taxon>Tenebrionidae incertae sedis</taxon>
        <taxon>Tribolium</taxon>
    </lineage>
</organism>
<evidence type="ECO:0000256" key="1">
    <source>
        <dbReference type="SAM" id="MobiDB-lite"/>
    </source>
</evidence>
<reference evidence="2 3" key="2">
    <citation type="journal article" date="2010" name="Nucleic Acids Res.">
        <title>BeetleBase in 2010: revisions to provide comprehensive genomic information for Tribolium castaneum.</title>
        <authorList>
            <person name="Kim H.S."/>
            <person name="Murphy T."/>
            <person name="Xia J."/>
            <person name="Caragea D."/>
            <person name="Park Y."/>
            <person name="Beeman R.W."/>
            <person name="Lorenzen M.D."/>
            <person name="Butcher S."/>
            <person name="Manak J.R."/>
            <person name="Brown S.J."/>
        </authorList>
    </citation>
    <scope>GENOME REANNOTATION</scope>
    <source>
        <strain evidence="2 3">Georgia GA2</strain>
    </source>
</reference>
<dbReference type="AlphaFoldDB" id="D6WA91"/>
<feature type="region of interest" description="Disordered" evidence="1">
    <location>
        <begin position="60"/>
        <end position="84"/>
    </location>
</feature>
<feature type="compositionally biased region" description="Basic and acidic residues" evidence="1">
    <location>
        <begin position="70"/>
        <end position="84"/>
    </location>
</feature>
<evidence type="ECO:0000313" key="3">
    <source>
        <dbReference type="Proteomes" id="UP000007266"/>
    </source>
</evidence>
<dbReference type="EMBL" id="KQ971312">
    <property type="protein sequence ID" value="EEZ98598.1"/>
    <property type="molecule type" value="Genomic_DNA"/>
</dbReference>
<keyword evidence="3" id="KW-1185">Reference proteome</keyword>
<proteinExistence type="predicted"/>
<dbReference type="HOGENOM" id="CLU_2336307_0_0_1"/>
<evidence type="ECO:0000313" key="2">
    <source>
        <dbReference type="EMBL" id="EEZ98598.1"/>
    </source>
</evidence>
<gene>
    <name evidence="2" type="primary">GLEAN_01117</name>
    <name evidence="2" type="ORF">TcasGA2_TC001117</name>
</gene>
<accession>D6WA91</accession>
<name>D6WA91_TRICA</name>
<protein>
    <submittedName>
        <fullName evidence="2">Uncharacterized protein</fullName>
    </submittedName>
</protein>
<sequence>MRHSLARPRPSELRETLKQHKHFARNDCNRPETFTLGCLHPESLRYGWSLLLILRKKDDDLKLGGGNGHPKRDSSHERWKPGIAHCRDLSQKHQHWIK</sequence>
<dbReference type="Proteomes" id="UP000007266">
    <property type="component" value="Linkage group 2"/>
</dbReference>
<reference evidence="2 3" key="1">
    <citation type="journal article" date="2008" name="Nature">
        <title>The genome of the model beetle and pest Tribolium castaneum.</title>
        <authorList>
            <consortium name="Tribolium Genome Sequencing Consortium"/>
            <person name="Richards S."/>
            <person name="Gibbs R.A."/>
            <person name="Weinstock G.M."/>
            <person name="Brown S.J."/>
            <person name="Denell R."/>
            <person name="Beeman R.W."/>
            <person name="Gibbs R."/>
            <person name="Beeman R.W."/>
            <person name="Brown S.J."/>
            <person name="Bucher G."/>
            <person name="Friedrich M."/>
            <person name="Grimmelikhuijzen C.J."/>
            <person name="Klingler M."/>
            <person name="Lorenzen M."/>
            <person name="Richards S."/>
            <person name="Roth S."/>
            <person name="Schroder R."/>
            <person name="Tautz D."/>
            <person name="Zdobnov E.M."/>
            <person name="Muzny D."/>
            <person name="Gibbs R.A."/>
            <person name="Weinstock G.M."/>
            <person name="Attaway T."/>
            <person name="Bell S."/>
            <person name="Buhay C.J."/>
            <person name="Chandrabose M.N."/>
            <person name="Chavez D."/>
            <person name="Clerk-Blankenburg K.P."/>
            <person name="Cree A."/>
            <person name="Dao M."/>
            <person name="Davis C."/>
            <person name="Chacko J."/>
            <person name="Dinh H."/>
            <person name="Dugan-Rocha S."/>
            <person name="Fowler G."/>
            <person name="Garner T.T."/>
            <person name="Garnes J."/>
            <person name="Gnirke A."/>
            <person name="Hawes A."/>
            <person name="Hernandez J."/>
            <person name="Hines S."/>
            <person name="Holder M."/>
            <person name="Hume J."/>
            <person name="Jhangiani S.N."/>
            <person name="Joshi V."/>
            <person name="Khan Z.M."/>
            <person name="Jackson L."/>
            <person name="Kovar C."/>
            <person name="Kowis A."/>
            <person name="Lee S."/>
            <person name="Lewis L.R."/>
            <person name="Margolis J."/>
            <person name="Morgan M."/>
            <person name="Nazareth L.V."/>
            <person name="Nguyen N."/>
            <person name="Okwuonu G."/>
            <person name="Parker D."/>
            <person name="Richards S."/>
            <person name="Ruiz S.J."/>
            <person name="Santibanez J."/>
            <person name="Savard J."/>
            <person name="Scherer S.E."/>
            <person name="Schneider B."/>
            <person name="Sodergren E."/>
            <person name="Tautz D."/>
            <person name="Vattahil S."/>
            <person name="Villasana D."/>
            <person name="White C.S."/>
            <person name="Wright R."/>
            <person name="Park Y."/>
            <person name="Beeman R.W."/>
            <person name="Lord J."/>
            <person name="Oppert B."/>
            <person name="Lorenzen M."/>
            <person name="Brown S."/>
            <person name="Wang L."/>
            <person name="Savard J."/>
            <person name="Tautz D."/>
            <person name="Richards S."/>
            <person name="Weinstock G."/>
            <person name="Gibbs R.A."/>
            <person name="Liu Y."/>
            <person name="Worley K."/>
            <person name="Weinstock G."/>
            <person name="Elsik C.G."/>
            <person name="Reese J.T."/>
            <person name="Elhaik E."/>
            <person name="Landan G."/>
            <person name="Graur D."/>
            <person name="Arensburger P."/>
            <person name="Atkinson P."/>
            <person name="Beeman R.W."/>
            <person name="Beidler J."/>
            <person name="Brown S.J."/>
            <person name="Demuth J.P."/>
            <person name="Drury D.W."/>
            <person name="Du Y.Z."/>
            <person name="Fujiwara H."/>
            <person name="Lorenzen M."/>
            <person name="Maselli V."/>
            <person name="Osanai M."/>
            <person name="Park Y."/>
            <person name="Robertson H.M."/>
            <person name="Tu Z."/>
            <person name="Wang J.J."/>
            <person name="Wang S."/>
            <person name="Richards S."/>
            <person name="Song H."/>
            <person name="Zhang L."/>
            <person name="Sodergren E."/>
            <person name="Werner D."/>
            <person name="Stanke M."/>
            <person name="Morgenstern B."/>
            <person name="Solovyev V."/>
            <person name="Kosarev P."/>
            <person name="Brown G."/>
            <person name="Chen H.C."/>
            <person name="Ermolaeva O."/>
            <person name="Hlavina W."/>
            <person name="Kapustin Y."/>
            <person name="Kiryutin B."/>
            <person name="Kitts P."/>
            <person name="Maglott D."/>
            <person name="Pruitt K."/>
            <person name="Sapojnikov V."/>
            <person name="Souvorov A."/>
            <person name="Mackey A.J."/>
            <person name="Waterhouse R.M."/>
            <person name="Wyder S."/>
            <person name="Zdobnov E.M."/>
            <person name="Zdobnov E.M."/>
            <person name="Wyder S."/>
            <person name="Kriventseva E.V."/>
            <person name="Kadowaki T."/>
            <person name="Bork P."/>
            <person name="Aranda M."/>
            <person name="Bao R."/>
            <person name="Beermann A."/>
            <person name="Berns N."/>
            <person name="Bolognesi R."/>
            <person name="Bonneton F."/>
            <person name="Bopp D."/>
            <person name="Brown S.J."/>
            <person name="Bucher G."/>
            <person name="Butts T."/>
            <person name="Chaumot A."/>
            <person name="Denell R.E."/>
            <person name="Ferrier D.E."/>
            <person name="Friedrich M."/>
            <person name="Gordon C.M."/>
            <person name="Jindra M."/>
            <person name="Klingler M."/>
            <person name="Lan Q."/>
            <person name="Lattorff H.M."/>
            <person name="Laudet V."/>
            <person name="von Levetsow C."/>
            <person name="Liu Z."/>
            <person name="Lutz R."/>
            <person name="Lynch J.A."/>
            <person name="da Fonseca R.N."/>
            <person name="Posnien N."/>
            <person name="Reuter R."/>
            <person name="Roth S."/>
            <person name="Savard J."/>
            <person name="Schinko J.B."/>
            <person name="Schmitt C."/>
            <person name="Schoppmeier M."/>
            <person name="Schroder R."/>
            <person name="Shippy T.D."/>
            <person name="Simonnet F."/>
            <person name="Marques-Souza H."/>
            <person name="Tautz D."/>
            <person name="Tomoyasu Y."/>
            <person name="Trauner J."/>
            <person name="Van der Zee M."/>
            <person name="Vervoort M."/>
            <person name="Wittkopp N."/>
            <person name="Wimmer E.A."/>
            <person name="Yang X."/>
            <person name="Jones A.K."/>
            <person name="Sattelle D.B."/>
            <person name="Ebert P.R."/>
            <person name="Nelson D."/>
            <person name="Scott J.G."/>
            <person name="Beeman R.W."/>
            <person name="Muthukrishnan S."/>
            <person name="Kramer K.J."/>
            <person name="Arakane Y."/>
            <person name="Beeman R.W."/>
            <person name="Zhu Q."/>
            <person name="Hogenkamp D."/>
            <person name="Dixit R."/>
            <person name="Oppert B."/>
            <person name="Jiang H."/>
            <person name="Zou Z."/>
            <person name="Marshall J."/>
            <person name="Elpidina E."/>
            <person name="Vinokurov K."/>
            <person name="Oppert C."/>
            <person name="Zou Z."/>
            <person name="Evans J."/>
            <person name="Lu Z."/>
            <person name="Zhao P."/>
            <person name="Sumathipala N."/>
            <person name="Altincicek B."/>
            <person name="Vilcinskas A."/>
            <person name="Williams M."/>
            <person name="Hultmark D."/>
            <person name="Hetru C."/>
            <person name="Jiang H."/>
            <person name="Grimmelikhuijzen C.J."/>
            <person name="Hauser F."/>
            <person name="Cazzamali G."/>
            <person name="Williamson M."/>
            <person name="Park Y."/>
            <person name="Li B."/>
            <person name="Tanaka Y."/>
            <person name="Predel R."/>
            <person name="Neupert S."/>
            <person name="Schachtner J."/>
            <person name="Verleyen P."/>
            <person name="Raible F."/>
            <person name="Bork P."/>
            <person name="Friedrich M."/>
            <person name="Walden K.K."/>
            <person name="Robertson H.M."/>
            <person name="Angeli S."/>
            <person name="Foret S."/>
            <person name="Bucher G."/>
            <person name="Schuetz S."/>
            <person name="Maleszka R."/>
            <person name="Wimmer E.A."/>
            <person name="Beeman R.W."/>
            <person name="Lorenzen M."/>
            <person name="Tomoyasu Y."/>
            <person name="Miller S.C."/>
            <person name="Grossmann D."/>
            <person name="Bucher G."/>
        </authorList>
    </citation>
    <scope>NUCLEOTIDE SEQUENCE [LARGE SCALE GENOMIC DNA]</scope>
    <source>
        <strain evidence="2 3">Georgia GA2</strain>
    </source>
</reference>